<evidence type="ECO:0000256" key="2">
    <source>
        <dbReference type="ARBA" id="ARBA00022723"/>
    </source>
</evidence>
<dbReference type="InterPro" id="IPR028995">
    <property type="entry name" value="Glyco_hydro_57/38_cen_sf"/>
</dbReference>
<dbReference type="Proteomes" id="UP001596527">
    <property type="component" value="Unassembled WGS sequence"/>
</dbReference>
<dbReference type="Gene3D" id="3.20.110.10">
    <property type="entry name" value="Glycoside hydrolase 38, N terminal domain"/>
    <property type="match status" value="1"/>
</dbReference>
<dbReference type="Pfam" id="PF09261">
    <property type="entry name" value="Alpha-mann_mid"/>
    <property type="match status" value="1"/>
</dbReference>
<name>A0ABW2SIY8_9ACTO</name>
<dbReference type="Pfam" id="PF01074">
    <property type="entry name" value="Glyco_hydro_38N"/>
    <property type="match status" value="1"/>
</dbReference>
<dbReference type="PANTHER" id="PTHR46017">
    <property type="entry name" value="ALPHA-MANNOSIDASE 2C1"/>
    <property type="match status" value="1"/>
</dbReference>
<dbReference type="CDD" id="cd10789">
    <property type="entry name" value="GH38N_AMII_ER_cytosolic"/>
    <property type="match status" value="1"/>
</dbReference>
<dbReference type="SUPFAM" id="SSF74650">
    <property type="entry name" value="Galactose mutarotase-like"/>
    <property type="match status" value="1"/>
</dbReference>
<evidence type="ECO:0000256" key="4">
    <source>
        <dbReference type="ARBA" id="ARBA00023295"/>
    </source>
</evidence>
<comment type="similarity">
    <text evidence="1">Belongs to the glycosyl hydrolase 38 family.</text>
</comment>
<dbReference type="Gene3D" id="2.70.98.30">
    <property type="entry name" value="Golgi alpha-mannosidase II, domain 4"/>
    <property type="match status" value="1"/>
</dbReference>
<keyword evidence="3" id="KW-0378">Hydrolase</keyword>
<dbReference type="InterPro" id="IPR037094">
    <property type="entry name" value="Glyco_hydro_38_cen_sf"/>
</dbReference>
<dbReference type="InterPro" id="IPR011682">
    <property type="entry name" value="Glyco_hydro_38_C"/>
</dbReference>
<dbReference type="InterPro" id="IPR041147">
    <property type="entry name" value="GH38_C"/>
</dbReference>
<proteinExistence type="inferred from homology"/>
<dbReference type="SUPFAM" id="SSF88688">
    <property type="entry name" value="Families 57/38 glycoside transferase middle domain"/>
    <property type="match status" value="1"/>
</dbReference>
<protein>
    <submittedName>
        <fullName evidence="7">Alpha-mannosidase</fullName>
    </submittedName>
</protein>
<dbReference type="Pfam" id="PF22907">
    <property type="entry name" value="Ams1-like_1st"/>
    <property type="match status" value="1"/>
</dbReference>
<dbReference type="InterPro" id="IPR011330">
    <property type="entry name" value="Glyco_hydro/deAcase_b/a-brl"/>
</dbReference>
<dbReference type="SMART" id="SM00872">
    <property type="entry name" value="Alpha-mann_mid"/>
    <property type="match status" value="1"/>
</dbReference>
<evidence type="ECO:0000313" key="8">
    <source>
        <dbReference type="Proteomes" id="UP001596527"/>
    </source>
</evidence>
<evidence type="ECO:0000256" key="5">
    <source>
        <dbReference type="SAM" id="MobiDB-lite"/>
    </source>
</evidence>
<keyword evidence="2" id="KW-0479">Metal-binding</keyword>
<sequence>MHQNQKLVEARIERVLTQRIVPAVYSARVPVELRAWEAPGEPVPVSEGLAATYRPFSVGEQWGKAWSTWWFEIVGQVPRPWRGRTVELLIDPGFQGDWPGNQAEGMVYTPEGRPVKGIHPRNMYVRIGEDVAGGEGVRFFLEAAANPDILADDFVPTALGDRKTAPKTPIYTFRTADLAVFEPEVWGLRFDVEVLFQLLRELPEEEPRRQEILRALERSLDVLALDDIVGTAAAARAELVDVLSRPASASAHRLSAIGQAHIDSAWLWPLRETRRKVGRTFSNVLALAHDYPEFRFAASSAQQYLWIKENHPAVWSGIKKAIAAGQWIVVGGQWVEPDGNLPGGEAMVRQITQAMRFFERELGASPDGIWLPDSFGYTAAFPQIAVLAGMKWFLTQKLSWNQTNTFPHHTFWWEGIDGTRIFTHFPPIDTYSSTLEGEELHHAVRQFREKGRATTSLVPFGYGDGGGGPTREMMERQRRVRSLEGSPRVEIEAPDDFFARARAEYPDAPVWVGELYLELHRGTFTSHAREKRGNRRSESLLREAEFVWTAAALAGAEYPYEELDALWQTTLLQQFHDILPGSSISWVHQDNEEMYARSHRELESLIHRGLEAAGASGAVVNVADRDRRALAVDAQGHARALVEAPASGWAPWTPVEPDHPVSVARDDEGGIVLANGLVRVQIDRRGLLTSIFDEVAGRELIPAGKVANLLQLHEDLPNAWDAWDIDAHYRHSVRDIVEVEALTVEDEGPLRAGVRVRRSFSRSSVEQTILLQADDPAVRFEVDLDWAEQEKLLKVALPFEIHAQYHSAEVQFGHVRRTTTTNTSWEDAKFEVMAHRWVHVAEPGYGIGVTNTGTYGHDVTRAVGDSGETQTEVRLSLVRAARVPDPIQDQGHHHFGYAVCPGATIDEVVTQGYEANLPIRLPEAPDPDVATRSLVRVDNAGIRVEAVKLADDRSGDVVVRLYEAAGARNRATVAFGFPVGHVDEVDLRERPLAAEMPHARGLRVSGQRADVELRPFEILTLRIATRSAVGIEGPRPVHHSSPGMRGAGPFETGGLLGTRTTAL</sequence>
<feature type="domain" description="Glycoside hydrolase family 38 central" evidence="6">
    <location>
        <begin position="518"/>
        <end position="595"/>
    </location>
</feature>
<evidence type="ECO:0000256" key="3">
    <source>
        <dbReference type="ARBA" id="ARBA00022801"/>
    </source>
</evidence>
<dbReference type="RefSeq" id="WP_380971653.1">
    <property type="nucleotide sequence ID" value="NZ_JBHTEF010000001.1"/>
</dbReference>
<evidence type="ECO:0000256" key="1">
    <source>
        <dbReference type="ARBA" id="ARBA00009792"/>
    </source>
</evidence>
<dbReference type="InterPro" id="IPR011013">
    <property type="entry name" value="Gal_mutarotase_sf_dom"/>
</dbReference>
<dbReference type="PANTHER" id="PTHR46017:SF1">
    <property type="entry name" value="ALPHA-MANNOSIDASE 2C1"/>
    <property type="match status" value="1"/>
</dbReference>
<comment type="caution">
    <text evidence="7">The sequence shown here is derived from an EMBL/GenBank/DDBJ whole genome shotgun (WGS) entry which is preliminary data.</text>
</comment>
<accession>A0ABW2SIY8</accession>
<dbReference type="InterPro" id="IPR015341">
    <property type="entry name" value="Glyco_hydro_38_cen"/>
</dbReference>
<keyword evidence="4" id="KW-0326">Glycosidase</keyword>
<dbReference type="InterPro" id="IPR054723">
    <property type="entry name" value="Ams1-like_N"/>
</dbReference>
<feature type="region of interest" description="Disordered" evidence="5">
    <location>
        <begin position="1032"/>
        <end position="1063"/>
    </location>
</feature>
<dbReference type="Pfam" id="PF07748">
    <property type="entry name" value="Glyco_hydro_38C"/>
    <property type="match status" value="1"/>
</dbReference>
<dbReference type="Pfam" id="PF17677">
    <property type="entry name" value="Glyco_hydro38C2"/>
    <property type="match status" value="1"/>
</dbReference>
<keyword evidence="8" id="KW-1185">Reference proteome</keyword>
<evidence type="ECO:0000313" key="7">
    <source>
        <dbReference type="EMBL" id="MFC7580012.1"/>
    </source>
</evidence>
<dbReference type="SUPFAM" id="SSF88713">
    <property type="entry name" value="Glycoside hydrolase/deacetylase"/>
    <property type="match status" value="1"/>
</dbReference>
<evidence type="ECO:0000259" key="6">
    <source>
        <dbReference type="SMART" id="SM00872"/>
    </source>
</evidence>
<dbReference type="InterPro" id="IPR000602">
    <property type="entry name" value="Glyco_hydro_38_N"/>
</dbReference>
<dbReference type="InterPro" id="IPR027291">
    <property type="entry name" value="Glyco_hydro_38_N_sf"/>
</dbReference>
<gene>
    <name evidence="7" type="ORF">ACFQWG_02060</name>
</gene>
<dbReference type="EMBL" id="JBHTEF010000001">
    <property type="protein sequence ID" value="MFC7580012.1"/>
    <property type="molecule type" value="Genomic_DNA"/>
</dbReference>
<dbReference type="Gene3D" id="1.20.1270.50">
    <property type="entry name" value="Glycoside hydrolase family 38, central domain"/>
    <property type="match status" value="1"/>
</dbReference>
<reference evidence="8" key="1">
    <citation type="journal article" date="2019" name="Int. J. Syst. Evol. Microbiol.">
        <title>The Global Catalogue of Microorganisms (GCM) 10K type strain sequencing project: providing services to taxonomists for standard genome sequencing and annotation.</title>
        <authorList>
            <consortium name="The Broad Institute Genomics Platform"/>
            <consortium name="The Broad Institute Genome Sequencing Center for Infectious Disease"/>
            <person name="Wu L."/>
            <person name="Ma J."/>
        </authorList>
    </citation>
    <scope>NUCLEOTIDE SEQUENCE [LARGE SCALE GENOMIC DNA]</scope>
    <source>
        <strain evidence="8">CCUG 56698</strain>
    </source>
</reference>
<organism evidence="7 8">
    <name type="scientific">Schaalia naturae</name>
    <dbReference type="NCBI Taxonomy" id="635203"/>
    <lineage>
        <taxon>Bacteria</taxon>
        <taxon>Bacillati</taxon>
        <taxon>Actinomycetota</taxon>
        <taxon>Actinomycetes</taxon>
        <taxon>Actinomycetales</taxon>
        <taxon>Actinomycetaceae</taxon>
        <taxon>Schaalia</taxon>
    </lineage>
</organism>